<dbReference type="EMBL" id="LAZR01003258">
    <property type="protein sequence ID" value="KKN20275.1"/>
    <property type="molecule type" value="Genomic_DNA"/>
</dbReference>
<sequence length="184" mass="22218">MSVNFRKFILRVGQESEFKPLKNQLLNYLKKESENKYKNYPRLLELMQNYWPKYKDRYRISHLLIDHHEEIFSFYLNSFFHFRKKGLSFSEPEAPTPVDFKLVFKYYYNPKEVRVVEDVVKELNLKTSTESILKRIFIFAISSFGFMVEQIFGRPFAFQFFDIKANSHPNNEWEVVAIISGREQ</sequence>
<protein>
    <submittedName>
        <fullName evidence="1">Uncharacterized protein</fullName>
    </submittedName>
</protein>
<evidence type="ECO:0000313" key="1">
    <source>
        <dbReference type="EMBL" id="KKN20275.1"/>
    </source>
</evidence>
<gene>
    <name evidence="1" type="ORF">LCGC14_0937300</name>
</gene>
<dbReference type="AlphaFoldDB" id="A0A0F9NLC0"/>
<name>A0A0F9NLC0_9ZZZZ</name>
<proteinExistence type="predicted"/>
<accession>A0A0F9NLC0</accession>
<reference evidence="1" key="1">
    <citation type="journal article" date="2015" name="Nature">
        <title>Complex archaea that bridge the gap between prokaryotes and eukaryotes.</title>
        <authorList>
            <person name="Spang A."/>
            <person name="Saw J.H."/>
            <person name="Jorgensen S.L."/>
            <person name="Zaremba-Niedzwiedzka K."/>
            <person name="Martijn J."/>
            <person name="Lind A.E."/>
            <person name="van Eijk R."/>
            <person name="Schleper C."/>
            <person name="Guy L."/>
            <person name="Ettema T.J."/>
        </authorList>
    </citation>
    <scope>NUCLEOTIDE SEQUENCE</scope>
</reference>
<comment type="caution">
    <text evidence="1">The sequence shown here is derived from an EMBL/GenBank/DDBJ whole genome shotgun (WGS) entry which is preliminary data.</text>
</comment>
<organism evidence="1">
    <name type="scientific">marine sediment metagenome</name>
    <dbReference type="NCBI Taxonomy" id="412755"/>
    <lineage>
        <taxon>unclassified sequences</taxon>
        <taxon>metagenomes</taxon>
        <taxon>ecological metagenomes</taxon>
    </lineage>
</organism>